<dbReference type="EMBL" id="LAZR01043864">
    <property type="protein sequence ID" value="KKL06065.1"/>
    <property type="molecule type" value="Genomic_DNA"/>
</dbReference>
<proteinExistence type="predicted"/>
<sequence length="143" mass="14900">LTVDTINETTANNGVVIESVTILDGGLSATAQITTSSTISATGDIQTAGELVADVVTEAIAGTGVTVDSVLLKDGGATLSGSLLVDTITEYTNRYKALQKETTSIRTLINRLTDTIYRGTQRKPDGGTRSESRGSPDCCKDQT</sequence>
<protein>
    <submittedName>
        <fullName evidence="2">Uncharacterized protein</fullName>
    </submittedName>
</protein>
<feature type="compositionally biased region" description="Basic and acidic residues" evidence="1">
    <location>
        <begin position="122"/>
        <end position="143"/>
    </location>
</feature>
<reference evidence="2" key="1">
    <citation type="journal article" date="2015" name="Nature">
        <title>Complex archaea that bridge the gap between prokaryotes and eukaryotes.</title>
        <authorList>
            <person name="Spang A."/>
            <person name="Saw J.H."/>
            <person name="Jorgensen S.L."/>
            <person name="Zaremba-Niedzwiedzka K."/>
            <person name="Martijn J."/>
            <person name="Lind A.E."/>
            <person name="van Eijk R."/>
            <person name="Schleper C."/>
            <person name="Guy L."/>
            <person name="Ettema T.J."/>
        </authorList>
    </citation>
    <scope>NUCLEOTIDE SEQUENCE</scope>
</reference>
<organism evidence="2">
    <name type="scientific">marine sediment metagenome</name>
    <dbReference type="NCBI Taxonomy" id="412755"/>
    <lineage>
        <taxon>unclassified sequences</taxon>
        <taxon>metagenomes</taxon>
        <taxon>ecological metagenomes</taxon>
    </lineage>
</organism>
<evidence type="ECO:0000256" key="1">
    <source>
        <dbReference type="SAM" id="MobiDB-lite"/>
    </source>
</evidence>
<comment type="caution">
    <text evidence="2">The sequence shown here is derived from an EMBL/GenBank/DDBJ whole genome shotgun (WGS) entry which is preliminary data.</text>
</comment>
<accession>A0A0F9A996</accession>
<feature type="non-terminal residue" evidence="2">
    <location>
        <position position="1"/>
    </location>
</feature>
<dbReference type="AlphaFoldDB" id="A0A0F9A996"/>
<feature type="region of interest" description="Disordered" evidence="1">
    <location>
        <begin position="118"/>
        <end position="143"/>
    </location>
</feature>
<evidence type="ECO:0000313" key="2">
    <source>
        <dbReference type="EMBL" id="KKL06065.1"/>
    </source>
</evidence>
<gene>
    <name evidence="2" type="ORF">LCGC14_2599740</name>
</gene>
<name>A0A0F9A996_9ZZZZ</name>